<evidence type="ECO:0000313" key="8">
    <source>
        <dbReference type="Proteomes" id="UP000320244"/>
    </source>
</evidence>
<evidence type="ECO:0000313" key="7">
    <source>
        <dbReference type="EMBL" id="TWP34943.1"/>
    </source>
</evidence>
<dbReference type="PROSITE" id="PS50850">
    <property type="entry name" value="MFS"/>
    <property type="match status" value="1"/>
</dbReference>
<dbReference type="InterPro" id="IPR011701">
    <property type="entry name" value="MFS"/>
</dbReference>
<dbReference type="GO" id="GO:0005886">
    <property type="term" value="C:plasma membrane"/>
    <property type="evidence" value="ECO:0007669"/>
    <property type="project" value="UniProtKB-SubCell"/>
</dbReference>
<evidence type="ECO:0000259" key="6">
    <source>
        <dbReference type="PROSITE" id="PS50850"/>
    </source>
</evidence>
<evidence type="ECO:0000256" key="1">
    <source>
        <dbReference type="ARBA" id="ARBA00004651"/>
    </source>
</evidence>
<feature type="transmembrane region" description="Helical" evidence="5">
    <location>
        <begin position="65"/>
        <end position="88"/>
    </location>
</feature>
<dbReference type="PANTHER" id="PTHR23508">
    <property type="entry name" value="CARBOXYLIC ACID TRANSPORTER PROTEIN HOMOLOG"/>
    <property type="match status" value="1"/>
</dbReference>
<reference evidence="7 8" key="2">
    <citation type="submission" date="2019-08" db="EMBL/GenBank/DDBJ databases">
        <title>Jejuicoccus antrihumi gen. nov., sp. nov., a new member of the family Dermacoccaceae isolated from a cave.</title>
        <authorList>
            <person name="Schumann P."/>
            <person name="Kim I.S."/>
        </authorList>
    </citation>
    <scope>NUCLEOTIDE SEQUENCE [LARGE SCALE GENOMIC DNA]</scope>
    <source>
        <strain evidence="7 8">C5-26</strain>
    </source>
</reference>
<keyword evidence="2 5" id="KW-0812">Transmembrane</keyword>
<dbReference type="OrthoDB" id="9787026at2"/>
<name>A0A563DYB1_9MICO</name>
<dbReference type="InterPro" id="IPR005829">
    <property type="entry name" value="Sugar_transporter_CS"/>
</dbReference>
<dbReference type="SUPFAM" id="SSF103473">
    <property type="entry name" value="MFS general substrate transporter"/>
    <property type="match status" value="1"/>
</dbReference>
<keyword evidence="8" id="KW-1185">Reference proteome</keyword>
<evidence type="ECO:0000256" key="5">
    <source>
        <dbReference type="SAM" id="Phobius"/>
    </source>
</evidence>
<dbReference type="Pfam" id="PF07690">
    <property type="entry name" value="MFS_1"/>
    <property type="match status" value="1"/>
</dbReference>
<feature type="transmembrane region" description="Helical" evidence="5">
    <location>
        <begin position="186"/>
        <end position="205"/>
    </location>
</feature>
<feature type="transmembrane region" description="Helical" evidence="5">
    <location>
        <begin position="274"/>
        <end position="296"/>
    </location>
</feature>
<evidence type="ECO:0000256" key="3">
    <source>
        <dbReference type="ARBA" id="ARBA00022989"/>
    </source>
</evidence>
<feature type="transmembrane region" description="Helical" evidence="5">
    <location>
        <begin position="303"/>
        <end position="321"/>
    </location>
</feature>
<dbReference type="PROSITE" id="PS00216">
    <property type="entry name" value="SUGAR_TRANSPORT_1"/>
    <property type="match status" value="1"/>
</dbReference>
<feature type="transmembrane region" description="Helical" evidence="5">
    <location>
        <begin position="327"/>
        <end position="347"/>
    </location>
</feature>
<proteinExistence type="predicted"/>
<dbReference type="Proteomes" id="UP000320244">
    <property type="component" value="Unassembled WGS sequence"/>
</dbReference>
<dbReference type="CDD" id="cd17316">
    <property type="entry name" value="MFS_SV2_like"/>
    <property type="match status" value="1"/>
</dbReference>
<dbReference type="PANTHER" id="PTHR23508:SF10">
    <property type="entry name" value="CARBOXYLIC ACID TRANSPORTER PROTEIN HOMOLOG"/>
    <property type="match status" value="1"/>
</dbReference>
<accession>A0A563DYB1</accession>
<feature type="transmembrane region" description="Helical" evidence="5">
    <location>
        <begin position="394"/>
        <end position="412"/>
    </location>
</feature>
<dbReference type="GO" id="GO:0046943">
    <property type="term" value="F:carboxylic acid transmembrane transporter activity"/>
    <property type="evidence" value="ECO:0007669"/>
    <property type="project" value="TreeGrafter"/>
</dbReference>
<gene>
    <name evidence="7" type="ORF">FGL98_15465</name>
</gene>
<sequence length="422" mass="43868">MVMPDELSPTQTTLECGDRPVSASTVTGRPLIILTAIVLLAYTFVSLDNAMLGLALPTILKDTGWSVAAIGYVTTGGFAAAVVAGLVVGPLADRYGRRRAIQGVMLFTGVFSGLTAVVQSFTQFAAVRVLAGTALAEGPLGDALLSEEAPPRRRGLLVGIAQAGNPLGNALAGVIAAFMLPSGWRALFLIAFLPAVFGVIAFQYVRDSARFREQAPATRVGSFGSYRQLLTRVNGPRFGWMCLFMFLAIGTYGILLIFGPLYMTENGGFTASRAAAVFAAAQWAALISQVGFGWLSDHVSPKWTMVFCVGMGALCMVVIATSAGSSAALVTGVIAATFFVQGTYGVVPRYLAESFPTAIRATVISVGFGLANLALVLIPTLGGLLFAAGHSVSLMYIGAAFVGLAAVIMAFARNVTPGGILT</sequence>
<evidence type="ECO:0000256" key="4">
    <source>
        <dbReference type="ARBA" id="ARBA00023136"/>
    </source>
</evidence>
<keyword evidence="3 5" id="KW-1133">Transmembrane helix</keyword>
<comment type="caution">
    <text evidence="7">The sequence shown here is derived from an EMBL/GenBank/DDBJ whole genome shotgun (WGS) entry which is preliminary data.</text>
</comment>
<dbReference type="EMBL" id="VCQV01000023">
    <property type="protein sequence ID" value="TWP34943.1"/>
    <property type="molecule type" value="Genomic_DNA"/>
</dbReference>
<dbReference type="InterPro" id="IPR036259">
    <property type="entry name" value="MFS_trans_sf"/>
</dbReference>
<dbReference type="Gene3D" id="1.20.1250.20">
    <property type="entry name" value="MFS general substrate transporter like domains"/>
    <property type="match status" value="2"/>
</dbReference>
<organism evidence="7 8">
    <name type="scientific">Leekyejoonella antrihumi</name>
    <dbReference type="NCBI Taxonomy" id="1660198"/>
    <lineage>
        <taxon>Bacteria</taxon>
        <taxon>Bacillati</taxon>
        <taxon>Actinomycetota</taxon>
        <taxon>Actinomycetes</taxon>
        <taxon>Micrococcales</taxon>
        <taxon>Dermacoccaceae</taxon>
        <taxon>Leekyejoonella</taxon>
    </lineage>
</organism>
<feature type="transmembrane region" description="Helical" evidence="5">
    <location>
        <begin position="359"/>
        <end position="388"/>
    </location>
</feature>
<feature type="transmembrane region" description="Helical" evidence="5">
    <location>
        <begin position="238"/>
        <end position="262"/>
    </location>
</feature>
<dbReference type="InterPro" id="IPR020846">
    <property type="entry name" value="MFS_dom"/>
</dbReference>
<comment type="subcellular location">
    <subcellularLocation>
        <location evidence="1">Cell membrane</location>
        <topology evidence="1">Multi-pass membrane protein</topology>
    </subcellularLocation>
</comment>
<feature type="transmembrane region" description="Helical" evidence="5">
    <location>
        <begin position="26"/>
        <end position="45"/>
    </location>
</feature>
<reference evidence="7 8" key="1">
    <citation type="submission" date="2019-05" db="EMBL/GenBank/DDBJ databases">
        <authorList>
            <person name="Lee S.D."/>
        </authorList>
    </citation>
    <scope>NUCLEOTIDE SEQUENCE [LARGE SCALE GENOMIC DNA]</scope>
    <source>
        <strain evidence="7 8">C5-26</strain>
    </source>
</reference>
<feature type="transmembrane region" description="Helical" evidence="5">
    <location>
        <begin position="100"/>
        <end position="119"/>
    </location>
</feature>
<keyword evidence="4 5" id="KW-0472">Membrane</keyword>
<feature type="domain" description="Major facilitator superfamily (MFS) profile" evidence="6">
    <location>
        <begin position="34"/>
        <end position="417"/>
    </location>
</feature>
<evidence type="ECO:0000256" key="2">
    <source>
        <dbReference type="ARBA" id="ARBA00022692"/>
    </source>
</evidence>
<protein>
    <submittedName>
        <fullName evidence="7">MFS transporter</fullName>
    </submittedName>
</protein>
<dbReference type="AlphaFoldDB" id="A0A563DYB1"/>